<name>A0A246JJ97_9SPHN</name>
<dbReference type="PANTHER" id="PTHR36917">
    <property type="entry name" value="INTRACELLULAR SEPTATION PROTEIN A-RELATED"/>
    <property type="match status" value="1"/>
</dbReference>
<comment type="function">
    <text evidence="5">Plays a role in cell envelope biogenesis, maintenance of cell envelope integrity and membrane homeostasis.</text>
</comment>
<feature type="transmembrane region" description="Helical" evidence="5">
    <location>
        <begin position="116"/>
        <end position="137"/>
    </location>
</feature>
<evidence type="ECO:0000313" key="6">
    <source>
        <dbReference type="EMBL" id="OWQ92645.1"/>
    </source>
</evidence>
<reference evidence="6 7" key="1">
    <citation type="journal article" date="2002" name="Int. J. Syst. Evol. Microbiol.">
        <title>Sphingopyxis witflariensis sp. nov., isolated from activated sludge.</title>
        <authorList>
            <person name="Kampfer P."/>
            <person name="Witzenberger R."/>
            <person name="Denner E.B."/>
            <person name="Busse H.J."/>
            <person name="Neef A."/>
        </authorList>
    </citation>
    <scope>NUCLEOTIDE SEQUENCE [LARGE SCALE GENOMIC DNA]</scope>
    <source>
        <strain evidence="6 7">DSM 14551</strain>
    </source>
</reference>
<dbReference type="AlphaFoldDB" id="A0A246JJ97"/>
<evidence type="ECO:0000256" key="3">
    <source>
        <dbReference type="ARBA" id="ARBA00022989"/>
    </source>
</evidence>
<comment type="caution">
    <text evidence="6">The sequence shown here is derived from an EMBL/GenBank/DDBJ whole genome shotgun (WGS) entry which is preliminary data.</text>
</comment>
<dbReference type="HAMAP" id="MF_00189">
    <property type="entry name" value="YciB"/>
    <property type="match status" value="1"/>
</dbReference>
<keyword evidence="1 5" id="KW-1003">Cell membrane</keyword>
<feature type="transmembrane region" description="Helical" evidence="5">
    <location>
        <begin position="57"/>
        <end position="81"/>
    </location>
</feature>
<keyword evidence="2 5" id="KW-0812">Transmembrane</keyword>
<evidence type="ECO:0000256" key="4">
    <source>
        <dbReference type="ARBA" id="ARBA00023136"/>
    </source>
</evidence>
<comment type="subcellular location">
    <subcellularLocation>
        <location evidence="5">Cell inner membrane</location>
        <topology evidence="5">Multi-pass membrane protein</topology>
    </subcellularLocation>
</comment>
<comment type="similarity">
    <text evidence="5">Belongs to the YciB family.</text>
</comment>
<keyword evidence="4 5" id="KW-0472">Membrane</keyword>
<dbReference type="Proteomes" id="UP000197097">
    <property type="component" value="Unassembled WGS sequence"/>
</dbReference>
<feature type="transmembrane region" description="Helical" evidence="5">
    <location>
        <begin position="93"/>
        <end position="110"/>
    </location>
</feature>
<accession>A0A246JJ97</accession>
<evidence type="ECO:0000256" key="2">
    <source>
        <dbReference type="ARBA" id="ARBA00022692"/>
    </source>
</evidence>
<dbReference type="InterPro" id="IPR006008">
    <property type="entry name" value="YciB"/>
</dbReference>
<dbReference type="RefSeq" id="WP_088474063.1">
    <property type="nucleotide sequence ID" value="NZ_NISJ01000012.1"/>
</dbReference>
<sequence>MSEPLEQLDKFEQLPGGPELVPAPPPAKHGWLNFAIDFGPLLVFFLTYKFTAGGEGAFAATTGAIKATIAFMVAIIVAMAVSKWKLGKISPMLWLSGILVIGFGALTIWFHDERFIVMKPTIIYAAFSVLLLGGWWFKKPMLKYLLQSALEGVTERGWLLLSRNWGLFFGALGIANHIMYMMIQRGDFSFDTWLTVKVWGITALSFIFTLTQLPVMMKNGLALPEDPAADKQG</sequence>
<evidence type="ECO:0000256" key="5">
    <source>
        <dbReference type="HAMAP-Rule" id="MF_00189"/>
    </source>
</evidence>
<dbReference type="Pfam" id="PF04279">
    <property type="entry name" value="IspA"/>
    <property type="match status" value="1"/>
</dbReference>
<feature type="transmembrane region" description="Helical" evidence="5">
    <location>
        <begin position="31"/>
        <end position="51"/>
    </location>
</feature>
<dbReference type="EMBL" id="NISJ01000012">
    <property type="protein sequence ID" value="OWQ92645.1"/>
    <property type="molecule type" value="Genomic_DNA"/>
</dbReference>
<dbReference type="OrthoDB" id="9788219at2"/>
<dbReference type="GO" id="GO:0005886">
    <property type="term" value="C:plasma membrane"/>
    <property type="evidence" value="ECO:0007669"/>
    <property type="project" value="UniProtKB-SubCell"/>
</dbReference>
<feature type="transmembrane region" description="Helical" evidence="5">
    <location>
        <begin position="158"/>
        <end position="180"/>
    </location>
</feature>
<proteinExistence type="inferred from homology"/>
<keyword evidence="7" id="KW-1185">Reference proteome</keyword>
<keyword evidence="5" id="KW-0997">Cell inner membrane</keyword>
<protein>
    <recommendedName>
        <fullName evidence="5">Inner membrane-spanning protein YciB</fullName>
    </recommendedName>
</protein>
<feature type="transmembrane region" description="Helical" evidence="5">
    <location>
        <begin position="192"/>
        <end position="211"/>
    </location>
</feature>
<organism evidence="6 7">
    <name type="scientific">Sphingopyxis witflariensis</name>
    <dbReference type="NCBI Taxonomy" id="173675"/>
    <lineage>
        <taxon>Bacteria</taxon>
        <taxon>Pseudomonadati</taxon>
        <taxon>Pseudomonadota</taxon>
        <taxon>Alphaproteobacteria</taxon>
        <taxon>Sphingomonadales</taxon>
        <taxon>Sphingomonadaceae</taxon>
        <taxon>Sphingopyxis</taxon>
    </lineage>
</organism>
<keyword evidence="3 5" id="KW-1133">Transmembrane helix</keyword>
<dbReference type="PANTHER" id="PTHR36917:SF1">
    <property type="entry name" value="INNER MEMBRANE-SPANNING PROTEIN YCIB"/>
    <property type="match status" value="1"/>
</dbReference>
<evidence type="ECO:0000313" key="7">
    <source>
        <dbReference type="Proteomes" id="UP000197097"/>
    </source>
</evidence>
<gene>
    <name evidence="5" type="primary">yciB</name>
    <name evidence="6" type="ORF">CDQ91_17845</name>
</gene>
<evidence type="ECO:0000256" key="1">
    <source>
        <dbReference type="ARBA" id="ARBA00022475"/>
    </source>
</evidence>